<evidence type="ECO:0000313" key="4">
    <source>
        <dbReference type="Proteomes" id="UP000663891"/>
    </source>
</evidence>
<accession>A0A815K895</accession>
<name>A0A815K895_9BILA</name>
<reference evidence="1" key="1">
    <citation type="submission" date="2021-02" db="EMBL/GenBank/DDBJ databases">
        <authorList>
            <person name="Nowell W R."/>
        </authorList>
    </citation>
    <scope>NUCLEOTIDE SEQUENCE</scope>
</reference>
<proteinExistence type="predicted"/>
<dbReference type="AlphaFoldDB" id="A0A815K895"/>
<organism evidence="1 4">
    <name type="scientific">Adineta steineri</name>
    <dbReference type="NCBI Taxonomy" id="433720"/>
    <lineage>
        <taxon>Eukaryota</taxon>
        <taxon>Metazoa</taxon>
        <taxon>Spiralia</taxon>
        <taxon>Gnathifera</taxon>
        <taxon>Rotifera</taxon>
        <taxon>Eurotatoria</taxon>
        <taxon>Bdelloidea</taxon>
        <taxon>Adinetida</taxon>
        <taxon>Adinetidae</taxon>
        <taxon>Adineta</taxon>
    </lineage>
</organism>
<dbReference type="EMBL" id="CAJNOE010002133">
    <property type="protein sequence ID" value="CAF1469352.1"/>
    <property type="molecule type" value="Genomic_DNA"/>
</dbReference>
<dbReference type="EMBL" id="CAJOAY010003445">
    <property type="protein sequence ID" value="CAF4022532.1"/>
    <property type="molecule type" value="Genomic_DNA"/>
</dbReference>
<evidence type="ECO:0000313" key="1">
    <source>
        <dbReference type="EMBL" id="CAF1389421.1"/>
    </source>
</evidence>
<gene>
    <name evidence="2" type="ORF">IZO911_LOCUS43369</name>
    <name evidence="3" type="ORF">OKA104_LOCUS31057</name>
    <name evidence="1" type="ORF">VCS650_LOCUS35861</name>
</gene>
<evidence type="ECO:0000313" key="2">
    <source>
        <dbReference type="EMBL" id="CAF1469352.1"/>
    </source>
</evidence>
<dbReference type="Proteomes" id="UP000663860">
    <property type="component" value="Unassembled WGS sequence"/>
</dbReference>
<dbReference type="Proteomes" id="UP000663891">
    <property type="component" value="Unassembled WGS sequence"/>
</dbReference>
<protein>
    <submittedName>
        <fullName evidence="1">Uncharacterized protein</fullName>
    </submittedName>
</protein>
<evidence type="ECO:0000313" key="3">
    <source>
        <dbReference type="EMBL" id="CAF4022532.1"/>
    </source>
</evidence>
<sequence length="79" mass="9235">MSRIKQTELRNGEIDNLASHITDVQQEYNEKQLDQVNKEIGEASVSLVEEILDFIFDLTKKNSPIEMKQIFHNDLYILI</sequence>
<dbReference type="EMBL" id="CAJNON010000837">
    <property type="protein sequence ID" value="CAF1389421.1"/>
    <property type="molecule type" value="Genomic_DNA"/>
</dbReference>
<dbReference type="Proteomes" id="UP000663881">
    <property type="component" value="Unassembled WGS sequence"/>
</dbReference>
<comment type="caution">
    <text evidence="1">The sequence shown here is derived from an EMBL/GenBank/DDBJ whole genome shotgun (WGS) entry which is preliminary data.</text>
</comment>